<dbReference type="Proteomes" id="UP001139887">
    <property type="component" value="Unassembled WGS sequence"/>
</dbReference>
<gene>
    <name evidence="2" type="ORF">IWW36_000901</name>
</gene>
<proteinExistence type="predicted"/>
<keyword evidence="1" id="KW-0175">Coiled coil</keyword>
<dbReference type="EMBL" id="JANBUW010000009">
    <property type="protein sequence ID" value="KAJ2851756.1"/>
    <property type="molecule type" value="Genomic_DNA"/>
</dbReference>
<organism evidence="2 3">
    <name type="scientific">Coemansia brasiliensis</name>
    <dbReference type="NCBI Taxonomy" id="2650707"/>
    <lineage>
        <taxon>Eukaryota</taxon>
        <taxon>Fungi</taxon>
        <taxon>Fungi incertae sedis</taxon>
        <taxon>Zoopagomycota</taxon>
        <taxon>Kickxellomycotina</taxon>
        <taxon>Kickxellomycetes</taxon>
        <taxon>Kickxellales</taxon>
        <taxon>Kickxellaceae</taxon>
        <taxon>Coemansia</taxon>
    </lineage>
</organism>
<dbReference type="OrthoDB" id="5568303at2759"/>
<evidence type="ECO:0000313" key="3">
    <source>
        <dbReference type="Proteomes" id="UP001139887"/>
    </source>
</evidence>
<evidence type="ECO:0000313" key="2">
    <source>
        <dbReference type="EMBL" id="KAJ2851756.1"/>
    </source>
</evidence>
<keyword evidence="3" id="KW-1185">Reference proteome</keyword>
<dbReference type="GO" id="GO:0005876">
    <property type="term" value="C:spindle microtubule"/>
    <property type="evidence" value="ECO:0007669"/>
    <property type="project" value="InterPro"/>
</dbReference>
<evidence type="ECO:0000256" key="1">
    <source>
        <dbReference type="SAM" id="Coils"/>
    </source>
</evidence>
<dbReference type="AlphaFoldDB" id="A0A9W8IAL0"/>
<dbReference type="InterPro" id="IPR013251">
    <property type="entry name" value="DASH_Spc19"/>
</dbReference>
<comment type="caution">
    <text evidence="2">The sequence shown here is derived from an EMBL/GenBank/DDBJ whole genome shotgun (WGS) entry which is preliminary data.</text>
</comment>
<reference evidence="2" key="1">
    <citation type="submission" date="2022-07" db="EMBL/GenBank/DDBJ databases">
        <title>Phylogenomic reconstructions and comparative analyses of Kickxellomycotina fungi.</title>
        <authorList>
            <person name="Reynolds N.K."/>
            <person name="Stajich J.E."/>
            <person name="Barry K."/>
            <person name="Grigoriev I.V."/>
            <person name="Crous P."/>
            <person name="Smith M.E."/>
        </authorList>
    </citation>
    <scope>NUCLEOTIDE SEQUENCE</scope>
    <source>
        <strain evidence="2">NRRL 1566</strain>
    </source>
</reference>
<accession>A0A9W8IAL0</accession>
<name>A0A9W8IAL0_9FUNG</name>
<dbReference type="GO" id="GO:0008608">
    <property type="term" value="P:attachment of spindle microtubules to kinetochore"/>
    <property type="evidence" value="ECO:0007669"/>
    <property type="project" value="InterPro"/>
</dbReference>
<feature type="coiled-coil region" evidence="1">
    <location>
        <begin position="62"/>
        <end position="148"/>
    </location>
</feature>
<sequence>MAYLESLNQCKSTLEQCNSNTFPRVATVIQCQKKYDLTTASDINHAQSLISREAVPFLFRQVDQLETAIETIKTAHIALEKQIDEQNTEYQQLLADESQMAKIQQQLKAEAAILAEEQTNLLNAKSLLAAKEREVAELNRTRKTTERSEVLDEAGRVDAEIIKMRRMLADIEHETQTIPTDQIYGDNDSYLVLEKLREQLALDNITTSDSTLNLLEMLENKVFVPWWDGQSNIQAERMGSITRLLKYFYKDHGSTMQAIIDVLLDKPSMSIDELRRQLSSTGHATNELPLLIGHLTAIGAVMTESNMSVQLDFSGLDG</sequence>
<protein>
    <submittedName>
        <fullName evidence="2">Uncharacterized protein</fullName>
    </submittedName>
</protein>
<dbReference type="GO" id="GO:0042729">
    <property type="term" value="C:DASH complex"/>
    <property type="evidence" value="ECO:0007669"/>
    <property type="project" value="InterPro"/>
</dbReference>
<dbReference type="Pfam" id="PF08287">
    <property type="entry name" value="DASH_Spc19"/>
    <property type="match status" value="1"/>
</dbReference>